<reference evidence="2 3" key="1">
    <citation type="submission" date="2018-11" db="EMBL/GenBank/DDBJ databases">
        <authorList>
            <consortium name="Pathogen Informatics"/>
        </authorList>
    </citation>
    <scope>NUCLEOTIDE SEQUENCE [LARGE SCALE GENOMIC DNA]</scope>
    <source>
        <strain evidence="2 3">Zambia</strain>
    </source>
</reference>
<sequence length="114" mass="12734">MEDLAEAAEEAAREGNMGQLAGKYGKPETSIKDGEGKPISNRLSKILNICLLKIISNCLLWERTNHVRAEEEIKKTLKVHRTYTTEIIKLLHEASPNLKSCSGTKRGIPKYTLV</sequence>
<feature type="compositionally biased region" description="Basic and acidic residues" evidence="1">
    <location>
        <begin position="25"/>
        <end position="36"/>
    </location>
</feature>
<organism evidence="2 3">
    <name type="scientific">Schistosoma margrebowiei</name>
    <dbReference type="NCBI Taxonomy" id="48269"/>
    <lineage>
        <taxon>Eukaryota</taxon>
        <taxon>Metazoa</taxon>
        <taxon>Spiralia</taxon>
        <taxon>Lophotrochozoa</taxon>
        <taxon>Platyhelminthes</taxon>
        <taxon>Trematoda</taxon>
        <taxon>Digenea</taxon>
        <taxon>Strigeidida</taxon>
        <taxon>Schistosomatoidea</taxon>
        <taxon>Schistosomatidae</taxon>
        <taxon>Schistosoma</taxon>
    </lineage>
</organism>
<gene>
    <name evidence="2" type="ORF">SMRZ_LOCUS6240</name>
</gene>
<dbReference type="Proteomes" id="UP000277204">
    <property type="component" value="Unassembled WGS sequence"/>
</dbReference>
<evidence type="ECO:0000256" key="1">
    <source>
        <dbReference type="SAM" id="MobiDB-lite"/>
    </source>
</evidence>
<proteinExistence type="predicted"/>
<evidence type="ECO:0000313" key="2">
    <source>
        <dbReference type="EMBL" id="VDO70079.1"/>
    </source>
</evidence>
<dbReference type="EMBL" id="UZAI01002288">
    <property type="protein sequence ID" value="VDO70079.1"/>
    <property type="molecule type" value="Genomic_DNA"/>
</dbReference>
<protein>
    <submittedName>
        <fullName evidence="2">Uncharacterized protein</fullName>
    </submittedName>
</protein>
<accession>A0A183LR15</accession>
<keyword evidence="3" id="KW-1185">Reference proteome</keyword>
<feature type="region of interest" description="Disordered" evidence="1">
    <location>
        <begin position="1"/>
        <end position="36"/>
    </location>
</feature>
<dbReference type="AlphaFoldDB" id="A0A183LR15"/>
<evidence type="ECO:0000313" key="3">
    <source>
        <dbReference type="Proteomes" id="UP000277204"/>
    </source>
</evidence>
<name>A0A183LR15_9TREM</name>